<accession>A0A2N9IKW8</accession>
<proteinExistence type="predicted"/>
<organism evidence="1">
    <name type="scientific">Fagus sylvatica</name>
    <name type="common">Beechnut</name>
    <dbReference type="NCBI Taxonomy" id="28930"/>
    <lineage>
        <taxon>Eukaryota</taxon>
        <taxon>Viridiplantae</taxon>
        <taxon>Streptophyta</taxon>
        <taxon>Embryophyta</taxon>
        <taxon>Tracheophyta</taxon>
        <taxon>Spermatophyta</taxon>
        <taxon>Magnoliopsida</taxon>
        <taxon>eudicotyledons</taxon>
        <taxon>Gunneridae</taxon>
        <taxon>Pentapetalae</taxon>
        <taxon>rosids</taxon>
        <taxon>fabids</taxon>
        <taxon>Fagales</taxon>
        <taxon>Fagaceae</taxon>
        <taxon>Fagus</taxon>
    </lineage>
</organism>
<reference evidence="1" key="1">
    <citation type="submission" date="2018-02" db="EMBL/GenBank/DDBJ databases">
        <authorList>
            <person name="Cohen D.B."/>
            <person name="Kent A.D."/>
        </authorList>
    </citation>
    <scope>NUCLEOTIDE SEQUENCE</scope>
</reference>
<sequence length="44" mass="4744">MYPSRSSCCTHRDLDAALLTIEELCYDDPCGGLAIVMVCGLCGF</sequence>
<dbReference type="EMBL" id="OIVN01006153">
    <property type="protein sequence ID" value="SPD26340.1"/>
    <property type="molecule type" value="Genomic_DNA"/>
</dbReference>
<evidence type="ECO:0000313" key="1">
    <source>
        <dbReference type="EMBL" id="SPD24954.1"/>
    </source>
</evidence>
<dbReference type="EMBL" id="OIVN01006046">
    <property type="protein sequence ID" value="SPD24954.1"/>
    <property type="molecule type" value="Genomic_DNA"/>
</dbReference>
<name>A0A2N9IKW8_FAGSY</name>
<dbReference type="AlphaFoldDB" id="A0A2N9IKW8"/>
<evidence type="ECO:0000313" key="2">
    <source>
        <dbReference type="EMBL" id="SPD26340.1"/>
    </source>
</evidence>
<protein>
    <submittedName>
        <fullName evidence="1">Uncharacterized protein</fullName>
    </submittedName>
</protein>
<gene>
    <name evidence="1" type="ORF">FSB_LOCUS52836</name>
    <name evidence="2" type="ORF">FSB_LOCUS54222</name>
</gene>